<dbReference type="Proteomes" id="UP000792457">
    <property type="component" value="Unassembled WGS sequence"/>
</dbReference>
<dbReference type="InterPro" id="IPR008271">
    <property type="entry name" value="Ser/Thr_kinase_AS"/>
</dbReference>
<keyword evidence="6" id="KW-0217">Developmental protein</keyword>
<keyword evidence="25" id="KW-1133">Transmembrane helix</keyword>
<keyword evidence="17" id="KW-0131">Cell cycle</keyword>
<keyword evidence="25" id="KW-0812">Transmembrane</keyword>
<dbReference type="EC" id="2.7.11.22" evidence="5"/>
<dbReference type="PANTHER" id="PTHR24056:SF171">
    <property type="entry name" value="CYCLIN-DEPENDENT KINASE 20"/>
    <property type="match status" value="1"/>
</dbReference>
<gene>
    <name evidence="27" type="ORF">J437_LFUL000103</name>
</gene>
<evidence type="ECO:0000256" key="18">
    <source>
        <dbReference type="ARBA" id="ARBA00035711"/>
    </source>
</evidence>
<comment type="caution">
    <text evidence="27">The sequence shown here is derived from an EMBL/GenBank/DDBJ whole genome shotgun (WGS) entry which is preliminary data.</text>
</comment>
<keyword evidence="25" id="KW-0472">Membrane</keyword>
<dbReference type="InterPro" id="IPR017441">
    <property type="entry name" value="Protein_kinase_ATP_BS"/>
</dbReference>
<evidence type="ECO:0000256" key="8">
    <source>
        <dbReference type="ARBA" id="ARBA00022527"/>
    </source>
</evidence>
<dbReference type="GO" id="GO:0051301">
    <property type="term" value="P:cell division"/>
    <property type="evidence" value="ECO:0007669"/>
    <property type="project" value="UniProtKB-KW"/>
</dbReference>
<dbReference type="GO" id="GO:0005634">
    <property type="term" value="C:nucleus"/>
    <property type="evidence" value="ECO:0007669"/>
    <property type="project" value="UniProtKB-SubCell"/>
</dbReference>
<dbReference type="GO" id="GO:0004693">
    <property type="term" value="F:cyclin-dependent protein serine/threonine kinase activity"/>
    <property type="evidence" value="ECO:0007669"/>
    <property type="project" value="UniProtKB-EC"/>
</dbReference>
<dbReference type="GO" id="GO:0005524">
    <property type="term" value="F:ATP binding"/>
    <property type="evidence" value="ECO:0007669"/>
    <property type="project" value="UniProtKB-UniRule"/>
</dbReference>
<dbReference type="PANTHER" id="PTHR24056">
    <property type="entry name" value="CELL DIVISION PROTEIN KINASE"/>
    <property type="match status" value="1"/>
</dbReference>
<reference evidence="27" key="2">
    <citation type="submission" date="2017-10" db="EMBL/GenBank/DDBJ databases">
        <title>Ladona fulva Genome sequencing and assembly.</title>
        <authorList>
            <person name="Murali S."/>
            <person name="Richards S."/>
            <person name="Bandaranaike D."/>
            <person name="Bellair M."/>
            <person name="Blankenburg K."/>
            <person name="Chao H."/>
            <person name="Dinh H."/>
            <person name="Doddapaneni H."/>
            <person name="Dugan-Rocha S."/>
            <person name="Elkadiri S."/>
            <person name="Gnanaolivu R."/>
            <person name="Hernandez B."/>
            <person name="Skinner E."/>
            <person name="Javaid M."/>
            <person name="Lee S."/>
            <person name="Li M."/>
            <person name="Ming W."/>
            <person name="Munidasa M."/>
            <person name="Muniz J."/>
            <person name="Nguyen L."/>
            <person name="Hughes D."/>
            <person name="Osuji N."/>
            <person name="Pu L.-L."/>
            <person name="Puazo M."/>
            <person name="Qu C."/>
            <person name="Quiroz J."/>
            <person name="Raj R."/>
            <person name="Weissenberger G."/>
            <person name="Xin Y."/>
            <person name="Zou X."/>
            <person name="Han Y."/>
            <person name="Worley K."/>
            <person name="Muzny D."/>
            <person name="Gibbs R."/>
        </authorList>
    </citation>
    <scope>NUCLEOTIDE SEQUENCE</scope>
    <source>
        <strain evidence="27">Sampled in the wild</strain>
    </source>
</reference>
<dbReference type="SMART" id="SM00220">
    <property type="entry name" value="S_TKc"/>
    <property type="match status" value="1"/>
</dbReference>
<dbReference type="Pfam" id="PF00069">
    <property type="entry name" value="Pkinase"/>
    <property type="match status" value="1"/>
</dbReference>
<evidence type="ECO:0000256" key="23">
    <source>
        <dbReference type="PROSITE-ProRule" id="PRU10141"/>
    </source>
</evidence>
<dbReference type="FunFam" id="1.10.510.10:FF:000624">
    <property type="entry name" value="Mitogen-activated protein kinase"/>
    <property type="match status" value="1"/>
</dbReference>
<dbReference type="AlphaFoldDB" id="A0A8K0K5H1"/>
<keyword evidence="9" id="KW-0132">Cell division</keyword>
<evidence type="ECO:0000256" key="2">
    <source>
        <dbReference type="ARBA" id="ARBA00004138"/>
    </source>
</evidence>
<comment type="subcellular location">
    <subcellularLocation>
        <location evidence="2">Cell projection</location>
        <location evidence="2">Cilium</location>
    </subcellularLocation>
    <subcellularLocation>
        <location evidence="3">Cytoplasm</location>
    </subcellularLocation>
    <subcellularLocation>
        <location evidence="1">Nucleus</location>
    </subcellularLocation>
</comment>
<dbReference type="Gene3D" id="3.30.200.20">
    <property type="entry name" value="Phosphorylase Kinase, domain 1"/>
    <property type="match status" value="1"/>
</dbReference>
<dbReference type="GO" id="GO:0005929">
    <property type="term" value="C:cilium"/>
    <property type="evidence" value="ECO:0007669"/>
    <property type="project" value="UniProtKB-SubCell"/>
</dbReference>
<dbReference type="InterPro" id="IPR050108">
    <property type="entry name" value="CDK"/>
</dbReference>
<feature type="transmembrane region" description="Helical" evidence="25">
    <location>
        <begin position="75"/>
        <end position="96"/>
    </location>
</feature>
<dbReference type="FunFam" id="3.30.200.20:FF:000579">
    <property type="entry name" value="cyclin-dependent kinase 20"/>
    <property type="match status" value="1"/>
</dbReference>
<keyword evidence="10" id="KW-0808">Transferase</keyword>
<reference evidence="27" key="1">
    <citation type="submission" date="2013-04" db="EMBL/GenBank/DDBJ databases">
        <authorList>
            <person name="Qu J."/>
            <person name="Murali S.C."/>
            <person name="Bandaranaike D."/>
            <person name="Bellair M."/>
            <person name="Blankenburg K."/>
            <person name="Chao H."/>
            <person name="Dinh H."/>
            <person name="Doddapaneni H."/>
            <person name="Downs B."/>
            <person name="Dugan-Rocha S."/>
            <person name="Elkadiri S."/>
            <person name="Gnanaolivu R.D."/>
            <person name="Hernandez B."/>
            <person name="Javaid M."/>
            <person name="Jayaseelan J.C."/>
            <person name="Lee S."/>
            <person name="Li M."/>
            <person name="Ming W."/>
            <person name="Munidasa M."/>
            <person name="Muniz J."/>
            <person name="Nguyen L."/>
            <person name="Ongeri F."/>
            <person name="Osuji N."/>
            <person name="Pu L.-L."/>
            <person name="Puazo M."/>
            <person name="Qu C."/>
            <person name="Quiroz J."/>
            <person name="Raj R."/>
            <person name="Weissenberger G."/>
            <person name="Xin Y."/>
            <person name="Zou X."/>
            <person name="Han Y."/>
            <person name="Richards S."/>
            <person name="Worley K."/>
            <person name="Muzny D."/>
            <person name="Gibbs R."/>
        </authorList>
    </citation>
    <scope>NUCLEOTIDE SEQUENCE</scope>
    <source>
        <strain evidence="27">Sampled in the wild</strain>
    </source>
</reference>
<keyword evidence="16" id="KW-0966">Cell projection</keyword>
<dbReference type="PROSITE" id="PS50011">
    <property type="entry name" value="PROTEIN_KINASE_DOM"/>
    <property type="match status" value="1"/>
</dbReference>
<name>A0A8K0K5H1_LADFU</name>
<evidence type="ECO:0000256" key="7">
    <source>
        <dbReference type="ARBA" id="ARBA00022490"/>
    </source>
</evidence>
<evidence type="ECO:0000256" key="13">
    <source>
        <dbReference type="ARBA" id="ARBA00022840"/>
    </source>
</evidence>
<evidence type="ECO:0000256" key="20">
    <source>
        <dbReference type="ARBA" id="ARBA00035723"/>
    </source>
</evidence>
<keyword evidence="11 23" id="KW-0547">Nucleotide-binding</keyword>
<evidence type="ECO:0000256" key="11">
    <source>
        <dbReference type="ARBA" id="ARBA00022741"/>
    </source>
</evidence>
<dbReference type="PROSITE" id="PS00107">
    <property type="entry name" value="PROTEIN_KINASE_ATP"/>
    <property type="match status" value="1"/>
</dbReference>
<evidence type="ECO:0000256" key="24">
    <source>
        <dbReference type="RuleBase" id="RU000304"/>
    </source>
</evidence>
<evidence type="ECO:0000256" key="6">
    <source>
        <dbReference type="ARBA" id="ARBA00022473"/>
    </source>
</evidence>
<evidence type="ECO:0000256" key="19">
    <source>
        <dbReference type="ARBA" id="ARBA00035720"/>
    </source>
</evidence>
<dbReference type="InterPro" id="IPR000719">
    <property type="entry name" value="Prot_kinase_dom"/>
</dbReference>
<evidence type="ECO:0000313" key="27">
    <source>
        <dbReference type="EMBL" id="KAG8228101.1"/>
    </source>
</evidence>
<evidence type="ECO:0000313" key="28">
    <source>
        <dbReference type="Proteomes" id="UP000792457"/>
    </source>
</evidence>
<keyword evidence="8 24" id="KW-0723">Serine/threonine-protein kinase</keyword>
<evidence type="ECO:0000259" key="26">
    <source>
        <dbReference type="PROSITE" id="PS50011"/>
    </source>
</evidence>
<evidence type="ECO:0000256" key="9">
    <source>
        <dbReference type="ARBA" id="ARBA00022618"/>
    </source>
</evidence>
<keyword evidence="12" id="KW-0418">Kinase</keyword>
<keyword evidence="14" id="KW-0969">Cilium</keyword>
<proteinExistence type="inferred from homology"/>
<evidence type="ECO:0000256" key="12">
    <source>
        <dbReference type="ARBA" id="ARBA00022777"/>
    </source>
</evidence>
<dbReference type="InterPro" id="IPR048002">
    <property type="entry name" value="CDK20-like_STKc"/>
</dbReference>
<dbReference type="SUPFAM" id="SSF56112">
    <property type="entry name" value="Protein kinase-like (PK-like)"/>
    <property type="match status" value="1"/>
</dbReference>
<comment type="catalytic activity">
    <reaction evidence="21">
        <text>L-threonyl-[protein] + ATP = O-phospho-L-threonyl-[protein] + ADP + H(+)</text>
        <dbReference type="Rhea" id="RHEA:46608"/>
        <dbReference type="Rhea" id="RHEA-COMP:11060"/>
        <dbReference type="Rhea" id="RHEA-COMP:11605"/>
        <dbReference type="ChEBI" id="CHEBI:15378"/>
        <dbReference type="ChEBI" id="CHEBI:30013"/>
        <dbReference type="ChEBI" id="CHEBI:30616"/>
        <dbReference type="ChEBI" id="CHEBI:61977"/>
        <dbReference type="ChEBI" id="CHEBI:456216"/>
        <dbReference type="EC" id="2.7.11.22"/>
    </reaction>
</comment>
<evidence type="ECO:0000256" key="3">
    <source>
        <dbReference type="ARBA" id="ARBA00004496"/>
    </source>
</evidence>
<dbReference type="EMBL" id="KZ308359">
    <property type="protein sequence ID" value="KAG8228101.1"/>
    <property type="molecule type" value="Genomic_DNA"/>
</dbReference>
<dbReference type="GO" id="GO:0005737">
    <property type="term" value="C:cytoplasm"/>
    <property type="evidence" value="ECO:0007669"/>
    <property type="project" value="UniProtKB-SubCell"/>
</dbReference>
<keyword evidence="13 23" id="KW-0067">ATP-binding</keyword>
<accession>A0A8K0K5H1</accession>
<comment type="similarity">
    <text evidence="4">Belongs to the protein kinase superfamily. CMGC Ser/Thr protein kinase family. CDC2/CDKX subfamily.</text>
</comment>
<evidence type="ECO:0000256" key="14">
    <source>
        <dbReference type="ARBA" id="ARBA00023069"/>
    </source>
</evidence>
<evidence type="ECO:0000256" key="16">
    <source>
        <dbReference type="ARBA" id="ARBA00023273"/>
    </source>
</evidence>
<keyword evidence="15" id="KW-0539">Nucleus</keyword>
<feature type="binding site" evidence="23">
    <location>
        <position position="46"/>
    </location>
    <ligand>
        <name>ATP</name>
        <dbReference type="ChEBI" id="CHEBI:30616"/>
    </ligand>
</feature>
<evidence type="ECO:0000256" key="22">
    <source>
        <dbReference type="ARBA" id="ARBA00048367"/>
    </source>
</evidence>
<evidence type="ECO:0000256" key="1">
    <source>
        <dbReference type="ARBA" id="ARBA00004123"/>
    </source>
</evidence>
<keyword evidence="7" id="KW-0963">Cytoplasm</keyword>
<protein>
    <recommendedName>
        <fullName evidence="18">Cyclin-dependent kinase 20</fullName>
        <ecNumber evidence="5">2.7.11.22</ecNumber>
    </recommendedName>
    <alternativeName>
        <fullName evidence="19">Cell cycle-related kinase</fullName>
    </alternativeName>
    <alternativeName>
        <fullName evidence="20">Cell division protein kinase 20</fullName>
    </alternativeName>
</protein>
<dbReference type="Gene3D" id="1.10.510.10">
    <property type="entry name" value="Transferase(Phosphotransferase) domain 1"/>
    <property type="match status" value="1"/>
</dbReference>
<sequence length="354" mass="40506">MRAQFINYTYQAEMDQYSIVGRIGEGAHGLVLQAIHVPTSKRVALKKLLLKKLEDGISVTVIREIKTLQHIRSKYVVRLLDVFLQGFSVVLVFEFMPADLWDMLRDPNQPPSNSQIKTYMQMLLRGVSFLHKNGVMHRDLKPSNLLVGKDGVLKIADLGLARLKWLDHPHKDTGGARRPYSHQVATRWYRAPELLYGARYYDEGVDLWAVGCIFGEMLNKSPLFAGDNDIEQLCIVLQTLGSPTSDTWPGMESLPDYNKITFPASKGMSMEQLLPDVSVEAHDLAKHFLLYNSKKRIPADKALQHAYFFSEPYACPLEEMPKPHDDFRKKYLPEEFDAEEPIQNYLADLKELLR</sequence>
<dbReference type="CDD" id="cd07832">
    <property type="entry name" value="STKc_CCRK"/>
    <property type="match status" value="1"/>
</dbReference>
<feature type="domain" description="Protein kinase" evidence="26">
    <location>
        <begin position="17"/>
        <end position="308"/>
    </location>
</feature>
<organism evidence="27 28">
    <name type="scientific">Ladona fulva</name>
    <name type="common">Scarce chaser dragonfly</name>
    <name type="synonym">Libellula fulva</name>
    <dbReference type="NCBI Taxonomy" id="123851"/>
    <lineage>
        <taxon>Eukaryota</taxon>
        <taxon>Metazoa</taxon>
        <taxon>Ecdysozoa</taxon>
        <taxon>Arthropoda</taxon>
        <taxon>Hexapoda</taxon>
        <taxon>Insecta</taxon>
        <taxon>Pterygota</taxon>
        <taxon>Palaeoptera</taxon>
        <taxon>Odonata</taxon>
        <taxon>Epiprocta</taxon>
        <taxon>Anisoptera</taxon>
        <taxon>Libelluloidea</taxon>
        <taxon>Libellulidae</taxon>
        <taxon>Ladona</taxon>
    </lineage>
</organism>
<evidence type="ECO:0000256" key="17">
    <source>
        <dbReference type="ARBA" id="ARBA00023306"/>
    </source>
</evidence>
<evidence type="ECO:0000256" key="4">
    <source>
        <dbReference type="ARBA" id="ARBA00006485"/>
    </source>
</evidence>
<evidence type="ECO:0000256" key="21">
    <source>
        <dbReference type="ARBA" id="ARBA00047811"/>
    </source>
</evidence>
<dbReference type="PROSITE" id="PS00108">
    <property type="entry name" value="PROTEIN_KINASE_ST"/>
    <property type="match status" value="1"/>
</dbReference>
<evidence type="ECO:0000256" key="5">
    <source>
        <dbReference type="ARBA" id="ARBA00012425"/>
    </source>
</evidence>
<dbReference type="OrthoDB" id="63265at2759"/>
<evidence type="ECO:0000256" key="10">
    <source>
        <dbReference type="ARBA" id="ARBA00022679"/>
    </source>
</evidence>
<evidence type="ECO:0000256" key="15">
    <source>
        <dbReference type="ARBA" id="ARBA00023242"/>
    </source>
</evidence>
<keyword evidence="28" id="KW-1185">Reference proteome</keyword>
<comment type="catalytic activity">
    <reaction evidence="22">
        <text>L-seryl-[protein] + ATP = O-phospho-L-seryl-[protein] + ADP + H(+)</text>
        <dbReference type="Rhea" id="RHEA:17989"/>
        <dbReference type="Rhea" id="RHEA-COMP:9863"/>
        <dbReference type="Rhea" id="RHEA-COMP:11604"/>
        <dbReference type="ChEBI" id="CHEBI:15378"/>
        <dbReference type="ChEBI" id="CHEBI:29999"/>
        <dbReference type="ChEBI" id="CHEBI:30616"/>
        <dbReference type="ChEBI" id="CHEBI:83421"/>
        <dbReference type="ChEBI" id="CHEBI:456216"/>
        <dbReference type="EC" id="2.7.11.22"/>
    </reaction>
</comment>
<dbReference type="InterPro" id="IPR011009">
    <property type="entry name" value="Kinase-like_dom_sf"/>
</dbReference>
<evidence type="ECO:0000256" key="25">
    <source>
        <dbReference type="SAM" id="Phobius"/>
    </source>
</evidence>